<dbReference type="GO" id="GO:0004803">
    <property type="term" value="F:transposase activity"/>
    <property type="evidence" value="ECO:0007669"/>
    <property type="project" value="InterPro"/>
</dbReference>
<protein>
    <submittedName>
        <fullName evidence="3">IS110 family transposase</fullName>
    </submittedName>
</protein>
<dbReference type="GO" id="GO:0003677">
    <property type="term" value="F:DNA binding"/>
    <property type="evidence" value="ECO:0007669"/>
    <property type="project" value="InterPro"/>
</dbReference>
<dbReference type="Pfam" id="PF02371">
    <property type="entry name" value="Transposase_20"/>
    <property type="match status" value="1"/>
</dbReference>
<organism evidence="3 4">
    <name type="scientific">Aeoliella straminimaris</name>
    <dbReference type="NCBI Taxonomy" id="2954799"/>
    <lineage>
        <taxon>Bacteria</taxon>
        <taxon>Pseudomonadati</taxon>
        <taxon>Planctomycetota</taxon>
        <taxon>Planctomycetia</taxon>
        <taxon>Pirellulales</taxon>
        <taxon>Lacipirellulaceae</taxon>
        <taxon>Aeoliella</taxon>
    </lineage>
</organism>
<feature type="domain" description="Transposase IS110-like N-terminal" evidence="1">
    <location>
        <begin position="12"/>
        <end position="150"/>
    </location>
</feature>
<evidence type="ECO:0000313" key="4">
    <source>
        <dbReference type="Proteomes" id="UP001155241"/>
    </source>
</evidence>
<name>A0A9X2JJ62_9BACT</name>
<dbReference type="InterPro" id="IPR003346">
    <property type="entry name" value="Transposase_20"/>
</dbReference>
<evidence type="ECO:0000259" key="2">
    <source>
        <dbReference type="Pfam" id="PF02371"/>
    </source>
</evidence>
<dbReference type="RefSeq" id="WP_252852770.1">
    <property type="nucleotide sequence ID" value="NZ_JAMXLR010000037.1"/>
</dbReference>
<reference evidence="3" key="1">
    <citation type="submission" date="2022-06" db="EMBL/GenBank/DDBJ databases">
        <title>Aeoliella straminimaris, a novel planctomycete from sediments.</title>
        <authorList>
            <person name="Vitorino I.R."/>
            <person name="Lage O.M."/>
        </authorList>
    </citation>
    <scope>NUCLEOTIDE SEQUENCE</scope>
    <source>
        <strain evidence="3">ICT_H6.2</strain>
    </source>
</reference>
<dbReference type="NCBIfam" id="NF033542">
    <property type="entry name" value="transpos_IS110"/>
    <property type="match status" value="1"/>
</dbReference>
<gene>
    <name evidence="3" type="ORF">NG895_12120</name>
</gene>
<dbReference type="GO" id="GO:0006313">
    <property type="term" value="P:DNA transposition"/>
    <property type="evidence" value="ECO:0007669"/>
    <property type="project" value="InterPro"/>
</dbReference>
<dbReference type="PANTHER" id="PTHR33055">
    <property type="entry name" value="TRANSPOSASE FOR INSERTION SEQUENCE ELEMENT IS1111A"/>
    <property type="match status" value="1"/>
</dbReference>
<proteinExistence type="predicted"/>
<dbReference type="InterPro" id="IPR047650">
    <property type="entry name" value="Transpos_IS110"/>
</dbReference>
<dbReference type="EMBL" id="JAMXLR010000037">
    <property type="protein sequence ID" value="MCO6044654.1"/>
    <property type="molecule type" value="Genomic_DNA"/>
</dbReference>
<dbReference type="InterPro" id="IPR002525">
    <property type="entry name" value="Transp_IS110-like_N"/>
</dbReference>
<dbReference type="Pfam" id="PF01548">
    <property type="entry name" value="DEDD_Tnp_IS110"/>
    <property type="match status" value="1"/>
</dbReference>
<dbReference type="Proteomes" id="UP001155241">
    <property type="component" value="Unassembled WGS sequence"/>
</dbReference>
<sequence length="346" mass="40395">MRFYDRQHQFYCGVDLHTKRMYLCILDQDGNKRLHRNVRAKPLDFLSAVKDFRDDLVVGVECMFTWYWLADLCQDEGIEFLLGHALYMRAIHGGKKKDDKLDSEKIARLIRGGTFPLSYVYPREMRAARDLVRRRMFLVRRRSELLQHVQLVNQQYNYEAFEKTLKYPGNRDVLDRFEEDSARMTVEADLLMVGHYDRLLKQLEANLLRQAIRHDPQSCSLLRTIPGIGKILSLVLLYEIHTIDRFPSVGDFLSYARLVTPKQTSAGKVTGQGGAKIGNSHLKWAFSEAVLWMLRYCDEAKAFLKRKEKKHGKSRAMTMLSRKIARAVFYILKRKEPFDAVAFFAS</sequence>
<comment type="caution">
    <text evidence="3">The sequence shown here is derived from an EMBL/GenBank/DDBJ whole genome shotgun (WGS) entry which is preliminary data.</text>
</comment>
<keyword evidence="4" id="KW-1185">Reference proteome</keyword>
<evidence type="ECO:0000259" key="1">
    <source>
        <dbReference type="Pfam" id="PF01548"/>
    </source>
</evidence>
<dbReference type="AlphaFoldDB" id="A0A9X2JJ62"/>
<accession>A0A9X2JJ62</accession>
<feature type="domain" description="Transposase IS116/IS110/IS902 C-terminal" evidence="2">
    <location>
        <begin position="219"/>
        <end position="303"/>
    </location>
</feature>
<evidence type="ECO:0000313" key="3">
    <source>
        <dbReference type="EMBL" id="MCO6044654.1"/>
    </source>
</evidence>
<dbReference type="PANTHER" id="PTHR33055:SF15">
    <property type="entry name" value="TRANSPOSASE-RELATED"/>
    <property type="match status" value="1"/>
</dbReference>